<dbReference type="STRING" id="1802669.A2746_02285"/>
<dbReference type="InterPro" id="IPR036259">
    <property type="entry name" value="MFS_trans_sf"/>
</dbReference>
<evidence type="ECO:0000256" key="4">
    <source>
        <dbReference type="SAM" id="Phobius"/>
    </source>
</evidence>
<dbReference type="Proteomes" id="UP000177419">
    <property type="component" value="Unassembled WGS sequence"/>
</dbReference>
<evidence type="ECO:0000256" key="3">
    <source>
        <dbReference type="ARBA" id="ARBA00023136"/>
    </source>
</evidence>
<dbReference type="SUPFAM" id="SSF103473">
    <property type="entry name" value="MFS general substrate transporter"/>
    <property type="match status" value="1"/>
</dbReference>
<dbReference type="PANTHER" id="PTHR23518:SF2">
    <property type="entry name" value="MAJOR FACILITATOR SUPERFAMILY TRANSPORTER"/>
    <property type="match status" value="1"/>
</dbReference>
<evidence type="ECO:0000313" key="6">
    <source>
        <dbReference type="EMBL" id="OGN05081.1"/>
    </source>
</evidence>
<comment type="caution">
    <text evidence="6">The sequence shown here is derived from an EMBL/GenBank/DDBJ whole genome shotgun (WGS) entry which is preliminary data.</text>
</comment>
<dbReference type="Pfam" id="PF07690">
    <property type="entry name" value="MFS_1"/>
    <property type="match status" value="1"/>
</dbReference>
<evidence type="ECO:0000313" key="7">
    <source>
        <dbReference type="Proteomes" id="UP000177419"/>
    </source>
</evidence>
<reference evidence="6 7" key="1">
    <citation type="journal article" date="2016" name="Nat. Commun.">
        <title>Thousands of microbial genomes shed light on interconnected biogeochemical processes in an aquifer system.</title>
        <authorList>
            <person name="Anantharaman K."/>
            <person name="Brown C.T."/>
            <person name="Hug L.A."/>
            <person name="Sharon I."/>
            <person name="Castelle C.J."/>
            <person name="Probst A.J."/>
            <person name="Thomas B.C."/>
            <person name="Singh A."/>
            <person name="Wilkins M.J."/>
            <person name="Karaoz U."/>
            <person name="Brodie E.L."/>
            <person name="Williams K.H."/>
            <person name="Hubbard S.S."/>
            <person name="Banfield J.F."/>
        </authorList>
    </citation>
    <scope>NUCLEOTIDE SEQUENCE [LARGE SCALE GENOMIC DNA]</scope>
</reference>
<feature type="transmembrane region" description="Helical" evidence="4">
    <location>
        <begin position="300"/>
        <end position="317"/>
    </location>
</feature>
<feature type="domain" description="Major facilitator superfamily (MFS) profile" evidence="5">
    <location>
        <begin position="3"/>
        <end position="389"/>
    </location>
</feature>
<protein>
    <recommendedName>
        <fullName evidence="5">Major facilitator superfamily (MFS) profile domain-containing protein</fullName>
    </recommendedName>
</protein>
<sequence length="389" mass="42152">MLNIFLLGLTSLLADFSSEMIVPILPFFIESLGGGGVAVGLIFGLGDAVAAVLRVVSGYWADKTKKYKLFIFGGYLFSAAAKFLYPLASNWRQVGAVRPVERMGKGFRDAPRDAIVSESLSGGKRGFGFGVQRAMDSVGAIIGSVFVLVLFVYFSFSFRTLFWISAFIALGAVIPVLFVKVPEKLQLAVKRVSFGKLSVKVKKFILIATLFAFGNFSYAFLILRAQSSFTGLDEKQTLSLALLLYIFLNIFDAVFSAPAGSLSDKIGRRRVILIGYLMFSAVSAGFLIVTALQFSNLADFGILLVLFALYGLFKAFIDASQRAFVSDLSEEEIRGTALGTFETATGLAAIPAGLIAGLFWDFNSAYTFGFGLAVSLLAAFWLKTAIDER</sequence>
<dbReference type="InterPro" id="IPR020846">
    <property type="entry name" value="MFS_dom"/>
</dbReference>
<feature type="transmembrane region" description="Helical" evidence="4">
    <location>
        <begin position="338"/>
        <end position="359"/>
    </location>
</feature>
<feature type="transmembrane region" description="Helical" evidence="4">
    <location>
        <begin position="271"/>
        <end position="294"/>
    </location>
</feature>
<proteinExistence type="predicted"/>
<accession>A0A1F8EW57</accession>
<feature type="transmembrane region" description="Helical" evidence="4">
    <location>
        <begin position="237"/>
        <end position="259"/>
    </location>
</feature>
<name>A0A1F8EW57_9BACT</name>
<dbReference type="AlphaFoldDB" id="A0A1F8EW57"/>
<keyword evidence="3 4" id="KW-0472">Membrane</keyword>
<dbReference type="PANTHER" id="PTHR23518">
    <property type="entry name" value="C-METHYLTRANSFERASE"/>
    <property type="match status" value="1"/>
</dbReference>
<dbReference type="GO" id="GO:0022857">
    <property type="term" value="F:transmembrane transporter activity"/>
    <property type="evidence" value="ECO:0007669"/>
    <property type="project" value="InterPro"/>
</dbReference>
<evidence type="ECO:0000259" key="5">
    <source>
        <dbReference type="PROSITE" id="PS50850"/>
    </source>
</evidence>
<dbReference type="InterPro" id="IPR011701">
    <property type="entry name" value="MFS"/>
</dbReference>
<keyword evidence="2 4" id="KW-1133">Transmembrane helix</keyword>
<dbReference type="Gene3D" id="1.20.1250.20">
    <property type="entry name" value="MFS general substrate transporter like domains"/>
    <property type="match status" value="2"/>
</dbReference>
<keyword evidence="1 4" id="KW-0812">Transmembrane</keyword>
<evidence type="ECO:0000256" key="1">
    <source>
        <dbReference type="ARBA" id="ARBA00022692"/>
    </source>
</evidence>
<feature type="transmembrane region" description="Helical" evidence="4">
    <location>
        <begin position="134"/>
        <end position="156"/>
    </location>
</feature>
<feature type="transmembrane region" description="Helical" evidence="4">
    <location>
        <begin position="36"/>
        <end position="56"/>
    </location>
</feature>
<dbReference type="EMBL" id="MGJJ01000017">
    <property type="protein sequence ID" value="OGN05081.1"/>
    <property type="molecule type" value="Genomic_DNA"/>
</dbReference>
<evidence type="ECO:0000256" key="2">
    <source>
        <dbReference type="ARBA" id="ARBA00022989"/>
    </source>
</evidence>
<feature type="transmembrane region" description="Helical" evidence="4">
    <location>
        <begin position="204"/>
        <end position="225"/>
    </location>
</feature>
<organism evidence="6 7">
    <name type="scientific">Candidatus Yanofskybacteria bacterium RIFCSPHIGHO2_01_FULL_44_22</name>
    <dbReference type="NCBI Taxonomy" id="1802669"/>
    <lineage>
        <taxon>Bacteria</taxon>
        <taxon>Candidatus Yanofskyibacteriota</taxon>
    </lineage>
</organism>
<feature type="transmembrane region" description="Helical" evidence="4">
    <location>
        <begin position="162"/>
        <end position="183"/>
    </location>
</feature>
<feature type="transmembrane region" description="Helical" evidence="4">
    <location>
        <begin position="365"/>
        <end position="382"/>
    </location>
</feature>
<gene>
    <name evidence="6" type="ORF">A2746_02285</name>
</gene>
<dbReference type="PROSITE" id="PS50850">
    <property type="entry name" value="MFS"/>
    <property type="match status" value="1"/>
</dbReference>
<dbReference type="CDD" id="cd17370">
    <property type="entry name" value="MFS_MJ1317_like"/>
    <property type="match status" value="1"/>
</dbReference>